<evidence type="ECO:0000313" key="1">
    <source>
        <dbReference type="EMBL" id="GAT45024.1"/>
    </source>
</evidence>
<organism evidence="1 2">
    <name type="scientific">Mycena chlorophos</name>
    <name type="common">Agaric fungus</name>
    <name type="synonym">Agaricus chlorophos</name>
    <dbReference type="NCBI Taxonomy" id="658473"/>
    <lineage>
        <taxon>Eukaryota</taxon>
        <taxon>Fungi</taxon>
        <taxon>Dikarya</taxon>
        <taxon>Basidiomycota</taxon>
        <taxon>Agaricomycotina</taxon>
        <taxon>Agaricomycetes</taxon>
        <taxon>Agaricomycetidae</taxon>
        <taxon>Agaricales</taxon>
        <taxon>Marasmiineae</taxon>
        <taxon>Mycenaceae</taxon>
        <taxon>Mycena</taxon>
    </lineage>
</organism>
<evidence type="ECO:0000313" key="2">
    <source>
        <dbReference type="Proteomes" id="UP000815677"/>
    </source>
</evidence>
<reference evidence="1" key="1">
    <citation type="submission" date="2014-09" db="EMBL/GenBank/DDBJ databases">
        <title>Genome sequence of the luminous mushroom Mycena chlorophos for searching fungal bioluminescence genes.</title>
        <authorList>
            <person name="Tanaka Y."/>
            <person name="Kasuga D."/>
            <person name="Oba Y."/>
            <person name="Hase S."/>
            <person name="Sato K."/>
            <person name="Oba Y."/>
            <person name="Sakakibara Y."/>
        </authorList>
    </citation>
    <scope>NUCLEOTIDE SEQUENCE</scope>
</reference>
<keyword evidence="2" id="KW-1185">Reference proteome</keyword>
<accession>A0ABQ0L3K7</accession>
<proteinExistence type="predicted"/>
<sequence>MKTDPHADVRSLIVDKMATKLIDDVNKGDIKPALFARMRDNEAAVRRTVYRQVFDHEKGARDGNLFTVCPSSGFQRLLEKADCALIQVVGRNRLGDREAVVREAAASIIKFDDFPLPVRPATGNGCQWREATGENLNRVRRLACAEPAQQQEGYCARRPLRRSVSDFSSRFKKLRELDDFLAKRTPETVFPIRAFAEDCSNGREQLLEDCGMPVATLCAFQTQSSINELLGGDRDKLAVLPPDNL</sequence>
<protein>
    <submittedName>
        <fullName evidence="1">Uncharacterized protein</fullName>
    </submittedName>
</protein>
<dbReference type="Proteomes" id="UP000815677">
    <property type="component" value="Unassembled WGS sequence"/>
</dbReference>
<dbReference type="EMBL" id="DF840555">
    <property type="protein sequence ID" value="GAT45024.1"/>
    <property type="molecule type" value="Genomic_DNA"/>
</dbReference>
<name>A0ABQ0L3K7_MYCCL</name>
<gene>
    <name evidence="1" type="ORF">MCHLO_02621</name>
</gene>